<dbReference type="InterPro" id="IPR057603">
    <property type="entry name" value="Periphilin-1_C"/>
</dbReference>
<sequence>MCTRECKTISHNRICTDFNSIVEALSVDKQILQMEFRKDVWPDTKYEYERLPRHRLPPREITPDGEYQRMVNIVHRRPDEEIYHRCDEYSDPEFRDYEEGVGYIHERRSGLPFRDDHGYRWRGEPHTSRHPDYSDDWPLEWDLNGAALENTSRESREAYKKKAFYHPNPHARERSPHRRESPFVRESPVTRKDSPHSRSGSSVSSRSYSPDRGKTFPSHQQRKTLGKEQSNTHLKTPADASPSSSTAVPPTKSADLEKSSLLSDPMFMEAACKWVTERMEKVNEAKLPEATDEYVKAGSSSALFGDQTTELEANVSGTTEFVDGSPHNSRSRAIAAKTKEIEEVYRQDCETFGMVVKMLIDKDPSLEKQIQFALRQNLSEIGERCIEELKMYIAEYDSVHQELV</sequence>
<feature type="domain" description="Periphilin-1 C-terminal" evidence="2">
    <location>
        <begin position="318"/>
        <end position="398"/>
    </location>
</feature>
<dbReference type="GO" id="GO:0097355">
    <property type="term" value="P:protein localization to heterochromatin"/>
    <property type="evidence" value="ECO:0007669"/>
    <property type="project" value="TreeGrafter"/>
</dbReference>
<accession>A0A8T2J3H5</accession>
<reference evidence="3" key="1">
    <citation type="thesis" date="2020" institute="ProQuest LLC" country="789 East Eisenhower Parkway, Ann Arbor, MI, USA">
        <title>Comparative Genomics and Chromosome Evolution.</title>
        <authorList>
            <person name="Mudd A.B."/>
        </authorList>
    </citation>
    <scope>NUCLEOTIDE SEQUENCE</scope>
    <source>
        <strain evidence="3">Female2</strain>
        <tissue evidence="3">Blood</tissue>
    </source>
</reference>
<dbReference type="InterPro" id="IPR028851">
    <property type="entry name" value="Pphln1"/>
</dbReference>
<dbReference type="EMBL" id="JAACNH010000006">
    <property type="protein sequence ID" value="KAG8439755.1"/>
    <property type="molecule type" value="Genomic_DNA"/>
</dbReference>
<feature type="compositionally biased region" description="Low complexity" evidence="1">
    <location>
        <begin position="237"/>
        <end position="253"/>
    </location>
</feature>
<organism evidence="3 4">
    <name type="scientific">Hymenochirus boettgeri</name>
    <name type="common">Congo dwarf clawed frog</name>
    <dbReference type="NCBI Taxonomy" id="247094"/>
    <lineage>
        <taxon>Eukaryota</taxon>
        <taxon>Metazoa</taxon>
        <taxon>Chordata</taxon>
        <taxon>Craniata</taxon>
        <taxon>Vertebrata</taxon>
        <taxon>Euteleostomi</taxon>
        <taxon>Amphibia</taxon>
        <taxon>Batrachia</taxon>
        <taxon>Anura</taxon>
        <taxon>Pipoidea</taxon>
        <taxon>Pipidae</taxon>
        <taxon>Pipinae</taxon>
        <taxon>Hymenochirus</taxon>
    </lineage>
</organism>
<proteinExistence type="predicted"/>
<feature type="compositionally biased region" description="Low complexity" evidence="1">
    <location>
        <begin position="197"/>
        <end position="208"/>
    </location>
</feature>
<dbReference type="GO" id="GO:0045892">
    <property type="term" value="P:negative regulation of DNA-templated transcription"/>
    <property type="evidence" value="ECO:0007669"/>
    <property type="project" value="InterPro"/>
</dbReference>
<gene>
    <name evidence="3" type="ORF">GDO86_005795</name>
</gene>
<dbReference type="Proteomes" id="UP000812440">
    <property type="component" value="Chromosome 3"/>
</dbReference>
<dbReference type="AlphaFoldDB" id="A0A8T2J3H5"/>
<dbReference type="PANTHER" id="PTHR15836">
    <property type="entry name" value="PERIPHILIN 1"/>
    <property type="match status" value="1"/>
</dbReference>
<evidence type="ECO:0000259" key="2">
    <source>
        <dbReference type="Pfam" id="PF25234"/>
    </source>
</evidence>
<feature type="region of interest" description="Disordered" evidence="1">
    <location>
        <begin position="163"/>
        <end position="260"/>
    </location>
</feature>
<dbReference type="GO" id="GO:0005654">
    <property type="term" value="C:nucleoplasm"/>
    <property type="evidence" value="ECO:0007669"/>
    <property type="project" value="TreeGrafter"/>
</dbReference>
<name>A0A8T2J3H5_9PIPI</name>
<dbReference type="Pfam" id="PF25234">
    <property type="entry name" value="Periphilin_C"/>
    <property type="match status" value="1"/>
</dbReference>
<dbReference type="CDD" id="cd22896">
    <property type="entry name" value="periphilin-like"/>
    <property type="match status" value="1"/>
</dbReference>
<dbReference type="GO" id="GO:0045814">
    <property type="term" value="P:negative regulation of gene expression, epigenetic"/>
    <property type="evidence" value="ECO:0007669"/>
    <property type="project" value="TreeGrafter"/>
</dbReference>
<keyword evidence="4" id="KW-1185">Reference proteome</keyword>
<feature type="compositionally biased region" description="Basic and acidic residues" evidence="1">
    <location>
        <begin position="170"/>
        <end position="196"/>
    </location>
</feature>
<dbReference type="PANTHER" id="PTHR15836:SF4">
    <property type="entry name" value="PERIPHILIN-1"/>
    <property type="match status" value="1"/>
</dbReference>
<evidence type="ECO:0000256" key="1">
    <source>
        <dbReference type="SAM" id="MobiDB-lite"/>
    </source>
</evidence>
<evidence type="ECO:0000313" key="3">
    <source>
        <dbReference type="EMBL" id="KAG8439755.1"/>
    </source>
</evidence>
<protein>
    <recommendedName>
        <fullName evidence="2">Periphilin-1 C-terminal domain-containing protein</fullName>
    </recommendedName>
</protein>
<dbReference type="OrthoDB" id="8933311at2759"/>
<comment type="caution">
    <text evidence="3">The sequence shown here is derived from an EMBL/GenBank/DDBJ whole genome shotgun (WGS) entry which is preliminary data.</text>
</comment>
<evidence type="ECO:0000313" key="4">
    <source>
        <dbReference type="Proteomes" id="UP000812440"/>
    </source>
</evidence>